<dbReference type="GO" id="GO:0010945">
    <property type="term" value="F:coenzyme A diphosphatase activity"/>
    <property type="evidence" value="ECO:0007669"/>
    <property type="project" value="InterPro"/>
</dbReference>
<dbReference type="Gene3D" id="3.90.79.10">
    <property type="entry name" value="Nucleoside Triphosphate Pyrophosphohydrolase"/>
    <property type="match status" value="1"/>
</dbReference>
<evidence type="ECO:0000313" key="3">
    <source>
        <dbReference type="Proteomes" id="UP000245942"/>
    </source>
</evidence>
<dbReference type="Proteomes" id="UP000245942">
    <property type="component" value="Unassembled WGS sequence"/>
</dbReference>
<reference evidence="2 3" key="1">
    <citation type="journal article" date="2018" name="Mol. Biol. Evol.">
        <title>Broad Genomic Sampling Reveals a Smut Pathogenic Ancestry of the Fungal Clade Ustilaginomycotina.</title>
        <authorList>
            <person name="Kijpornyongpan T."/>
            <person name="Mondo S.J."/>
            <person name="Barry K."/>
            <person name="Sandor L."/>
            <person name="Lee J."/>
            <person name="Lipzen A."/>
            <person name="Pangilinan J."/>
            <person name="LaButti K."/>
            <person name="Hainaut M."/>
            <person name="Henrissat B."/>
            <person name="Grigoriev I.V."/>
            <person name="Spatafora J.W."/>
            <person name="Aime M.C."/>
        </authorList>
    </citation>
    <scope>NUCLEOTIDE SEQUENCE [LARGE SCALE GENOMIC DNA]</scope>
    <source>
        <strain evidence="2 3">MCA 4718</strain>
    </source>
</reference>
<dbReference type="InterPro" id="IPR000086">
    <property type="entry name" value="NUDIX_hydrolase_dom"/>
</dbReference>
<dbReference type="RefSeq" id="XP_025345584.1">
    <property type="nucleotide sequence ID" value="XM_025493257.1"/>
</dbReference>
<dbReference type="CDD" id="cd03426">
    <property type="entry name" value="NUDIX_CoAse_Nudt7"/>
    <property type="match status" value="1"/>
</dbReference>
<dbReference type="EMBL" id="KZ819336">
    <property type="protein sequence ID" value="PWN18424.1"/>
    <property type="molecule type" value="Genomic_DNA"/>
</dbReference>
<sequence length="242" mass="27085">MPTSSRSSLPEQLDTPLDLAPLTDESLQALRNLASHVPHSSTEPCPESVPAFRRAAVLLGIFGSRKGELYVVLSERSSKLRSHGGDTAIPGGRFEVTDADLEATARREAWEEVGLPINFKKVRKLCELQPFLSANELVVTPIVVLLLDPMIKPHLNPQEVSRIFSLPLKAFLQHSPDADLRLALRLGAPPSEEEEATSAAMPWSEVSGPSDWHTCRDVRWFDKRCRRHTFWDRRNPVRGLTR</sequence>
<keyword evidence="3" id="KW-1185">Reference proteome</keyword>
<dbReference type="GO" id="GO:0015938">
    <property type="term" value="P:coenzyme A catabolic process"/>
    <property type="evidence" value="ECO:0007669"/>
    <property type="project" value="TreeGrafter"/>
</dbReference>
<dbReference type="GeneID" id="37014991"/>
<evidence type="ECO:0000259" key="1">
    <source>
        <dbReference type="PROSITE" id="PS51462"/>
    </source>
</evidence>
<dbReference type="SUPFAM" id="SSF55811">
    <property type="entry name" value="Nudix"/>
    <property type="match status" value="1"/>
</dbReference>
<dbReference type="PROSITE" id="PS51462">
    <property type="entry name" value="NUDIX"/>
    <property type="match status" value="1"/>
</dbReference>
<gene>
    <name evidence="2" type="ORF">BCV69DRAFT_285050</name>
</gene>
<dbReference type="PANTHER" id="PTHR12992:SF45">
    <property type="entry name" value="NUDIX HYDROLASE DOMAIN-CONTAINING PROTEIN"/>
    <property type="match status" value="1"/>
</dbReference>
<dbReference type="PANTHER" id="PTHR12992">
    <property type="entry name" value="NUDIX HYDROLASE"/>
    <property type="match status" value="1"/>
</dbReference>
<dbReference type="Pfam" id="PF00293">
    <property type="entry name" value="NUDIX"/>
    <property type="match status" value="1"/>
</dbReference>
<proteinExistence type="predicted"/>
<organism evidence="2 3">
    <name type="scientific">Pseudomicrostroma glucosiphilum</name>
    <dbReference type="NCBI Taxonomy" id="1684307"/>
    <lineage>
        <taxon>Eukaryota</taxon>
        <taxon>Fungi</taxon>
        <taxon>Dikarya</taxon>
        <taxon>Basidiomycota</taxon>
        <taxon>Ustilaginomycotina</taxon>
        <taxon>Exobasidiomycetes</taxon>
        <taxon>Microstromatales</taxon>
        <taxon>Microstromatales incertae sedis</taxon>
        <taxon>Pseudomicrostroma</taxon>
    </lineage>
</organism>
<accession>A0A316U0L1</accession>
<dbReference type="InterPro" id="IPR015797">
    <property type="entry name" value="NUDIX_hydrolase-like_dom_sf"/>
</dbReference>
<protein>
    <recommendedName>
        <fullName evidence="1">Nudix hydrolase domain-containing protein</fullName>
    </recommendedName>
</protein>
<dbReference type="AlphaFoldDB" id="A0A316U0L1"/>
<name>A0A316U0L1_9BASI</name>
<dbReference type="InterPro" id="IPR045121">
    <property type="entry name" value="CoAse"/>
</dbReference>
<feature type="domain" description="Nudix hydrolase" evidence="1">
    <location>
        <begin position="52"/>
        <end position="188"/>
    </location>
</feature>
<evidence type="ECO:0000313" key="2">
    <source>
        <dbReference type="EMBL" id="PWN18424.1"/>
    </source>
</evidence>
<dbReference type="OrthoDB" id="10260614at2759"/>
<dbReference type="STRING" id="1684307.A0A316U0L1"/>